<feature type="region of interest" description="Disordered" evidence="1">
    <location>
        <begin position="1"/>
        <end position="80"/>
    </location>
</feature>
<comment type="caution">
    <text evidence="2">The sequence shown here is derived from an EMBL/GenBank/DDBJ whole genome shotgun (WGS) entry which is preliminary data.</text>
</comment>
<feature type="compositionally biased region" description="Basic and acidic residues" evidence="1">
    <location>
        <begin position="49"/>
        <end position="58"/>
    </location>
</feature>
<dbReference type="Proteomes" id="UP001519460">
    <property type="component" value="Unassembled WGS sequence"/>
</dbReference>
<reference evidence="2 3" key="1">
    <citation type="journal article" date="2023" name="Sci. Data">
        <title>Genome assembly of the Korean intertidal mud-creeper Batillaria attramentaria.</title>
        <authorList>
            <person name="Patra A.K."/>
            <person name="Ho P.T."/>
            <person name="Jun S."/>
            <person name="Lee S.J."/>
            <person name="Kim Y."/>
            <person name="Won Y.J."/>
        </authorList>
    </citation>
    <scope>NUCLEOTIDE SEQUENCE [LARGE SCALE GENOMIC DNA]</scope>
    <source>
        <strain evidence="2">Wonlab-2016</strain>
    </source>
</reference>
<proteinExistence type="predicted"/>
<sequence>MTDSSEPDCSVSDKDDQEFVPGTESESDSDTEVQYPRLEELQGIVEFSQKQKDNDTPKDNGTPSESDTKDKQVKGMSFKGKPGAKKHYCVFCGNAQSRLQRHLESKHSEEKGMVQFLNSTGKTKKDELAKLRHAGDHQHNIQVFKRGEGEIVVKRGKRDSSPPQENFLPCPKCLGYFQKKDMYRHDCVACPKEDCGPRRQLVKKGKLLMPGVYEKDSEALQLFWNSLTNDNVAVVAKNDSLIGIFGTSAIKTKRKGFDKDNFAQIRNSVRELSRLLIELRSMTKTAQCWFE</sequence>
<organism evidence="2 3">
    <name type="scientific">Batillaria attramentaria</name>
    <dbReference type="NCBI Taxonomy" id="370345"/>
    <lineage>
        <taxon>Eukaryota</taxon>
        <taxon>Metazoa</taxon>
        <taxon>Spiralia</taxon>
        <taxon>Lophotrochozoa</taxon>
        <taxon>Mollusca</taxon>
        <taxon>Gastropoda</taxon>
        <taxon>Caenogastropoda</taxon>
        <taxon>Sorbeoconcha</taxon>
        <taxon>Cerithioidea</taxon>
        <taxon>Batillariidae</taxon>
        <taxon>Batillaria</taxon>
    </lineage>
</organism>
<keyword evidence="3" id="KW-1185">Reference proteome</keyword>
<gene>
    <name evidence="2" type="ORF">BaRGS_00016410</name>
</gene>
<dbReference type="PANTHER" id="PTHR33480:SF1">
    <property type="entry name" value="TYR RECOMBINASE DOMAIN-CONTAINING PROTEIN"/>
    <property type="match status" value="1"/>
</dbReference>
<evidence type="ECO:0000313" key="3">
    <source>
        <dbReference type="Proteomes" id="UP001519460"/>
    </source>
</evidence>
<evidence type="ECO:0000313" key="2">
    <source>
        <dbReference type="EMBL" id="KAK7492313.1"/>
    </source>
</evidence>
<dbReference type="PANTHER" id="PTHR33480">
    <property type="entry name" value="SET DOMAIN-CONTAINING PROTEIN-RELATED"/>
    <property type="match status" value="1"/>
</dbReference>
<evidence type="ECO:0000256" key="1">
    <source>
        <dbReference type="SAM" id="MobiDB-lite"/>
    </source>
</evidence>
<accession>A0ABD0KYR0</accession>
<dbReference type="EMBL" id="JACVVK020000104">
    <property type="protein sequence ID" value="KAK7492313.1"/>
    <property type="molecule type" value="Genomic_DNA"/>
</dbReference>
<name>A0ABD0KYR0_9CAEN</name>
<protein>
    <submittedName>
        <fullName evidence="2">Uncharacterized protein</fullName>
    </submittedName>
</protein>
<dbReference type="AlphaFoldDB" id="A0ABD0KYR0"/>